<dbReference type="Proteomes" id="UP000499080">
    <property type="component" value="Unassembled WGS sequence"/>
</dbReference>
<keyword evidence="1" id="KW-0472">Membrane</keyword>
<dbReference type="EMBL" id="BGPR01002475">
    <property type="protein sequence ID" value="GBM74121.1"/>
    <property type="molecule type" value="Genomic_DNA"/>
</dbReference>
<name>A0A4Y2I8P6_ARAVE</name>
<evidence type="ECO:0000313" key="2">
    <source>
        <dbReference type="EMBL" id="GBM74121.1"/>
    </source>
</evidence>
<keyword evidence="3" id="KW-1185">Reference proteome</keyword>
<dbReference type="AlphaFoldDB" id="A0A4Y2I8P6"/>
<protein>
    <submittedName>
        <fullName evidence="2">Uncharacterized protein</fullName>
    </submittedName>
</protein>
<organism evidence="2 3">
    <name type="scientific">Araneus ventricosus</name>
    <name type="common">Orbweaver spider</name>
    <name type="synonym">Epeira ventricosa</name>
    <dbReference type="NCBI Taxonomy" id="182803"/>
    <lineage>
        <taxon>Eukaryota</taxon>
        <taxon>Metazoa</taxon>
        <taxon>Ecdysozoa</taxon>
        <taxon>Arthropoda</taxon>
        <taxon>Chelicerata</taxon>
        <taxon>Arachnida</taxon>
        <taxon>Araneae</taxon>
        <taxon>Araneomorphae</taxon>
        <taxon>Entelegynae</taxon>
        <taxon>Araneoidea</taxon>
        <taxon>Araneidae</taxon>
        <taxon>Araneus</taxon>
    </lineage>
</organism>
<evidence type="ECO:0000313" key="3">
    <source>
        <dbReference type="Proteomes" id="UP000499080"/>
    </source>
</evidence>
<feature type="transmembrane region" description="Helical" evidence="1">
    <location>
        <begin position="12"/>
        <end position="32"/>
    </location>
</feature>
<feature type="transmembrane region" description="Helical" evidence="1">
    <location>
        <begin position="85"/>
        <end position="105"/>
    </location>
</feature>
<proteinExistence type="predicted"/>
<accession>A0A4Y2I8P6</accession>
<keyword evidence="1" id="KW-1133">Transmembrane helix</keyword>
<comment type="caution">
    <text evidence="2">The sequence shown here is derived from an EMBL/GenBank/DDBJ whole genome shotgun (WGS) entry which is preliminary data.</text>
</comment>
<evidence type="ECO:0000256" key="1">
    <source>
        <dbReference type="SAM" id="Phobius"/>
    </source>
</evidence>
<gene>
    <name evidence="2" type="ORF">AVEN_144114_1</name>
</gene>
<keyword evidence="1" id="KW-0812">Transmembrane</keyword>
<dbReference type="OrthoDB" id="6472817at2759"/>
<reference evidence="2 3" key="1">
    <citation type="journal article" date="2019" name="Sci. Rep.">
        <title>Orb-weaving spider Araneus ventricosus genome elucidates the spidroin gene catalogue.</title>
        <authorList>
            <person name="Kono N."/>
            <person name="Nakamura H."/>
            <person name="Ohtoshi R."/>
            <person name="Moran D.A.P."/>
            <person name="Shinohara A."/>
            <person name="Yoshida Y."/>
            <person name="Fujiwara M."/>
            <person name="Mori M."/>
            <person name="Tomita M."/>
            <person name="Arakawa K."/>
        </authorList>
    </citation>
    <scope>NUCLEOTIDE SEQUENCE [LARGE SCALE GENOMIC DNA]</scope>
</reference>
<sequence length="156" mass="17443">MQINVSRVIFGLLAGLSITLWIGFSSLFSGYIEPPLPLHTSMCTSTFNLTNDYSTIGISQIISPSTTPAPSPHSETFVLNKMPYFWVRPIGFVITFCCTYIAILISGRKTTVIPSDSKYLSPLVRLWTKNAKTIEHHEESLNNFALERMPPSKNND</sequence>